<evidence type="ECO:0000313" key="6">
    <source>
        <dbReference type="Proteomes" id="UP000545286"/>
    </source>
</evidence>
<dbReference type="InterPro" id="IPR028098">
    <property type="entry name" value="Glyco_trans_4-like_N"/>
</dbReference>
<dbReference type="PANTHER" id="PTHR12526:SF630">
    <property type="entry name" value="GLYCOSYLTRANSFERASE"/>
    <property type="match status" value="1"/>
</dbReference>
<dbReference type="Pfam" id="PF00534">
    <property type="entry name" value="Glycos_transf_1"/>
    <property type="match status" value="1"/>
</dbReference>
<comment type="caution">
    <text evidence="5">The sequence shown here is derived from an EMBL/GenBank/DDBJ whole genome shotgun (WGS) entry which is preliminary data.</text>
</comment>
<dbReference type="AlphaFoldDB" id="A0A7W4UQ06"/>
<organism evidence="5 6">
    <name type="scientific">Pseudoclavibacter helvolus</name>
    <dbReference type="NCBI Taxonomy" id="255205"/>
    <lineage>
        <taxon>Bacteria</taxon>
        <taxon>Bacillati</taxon>
        <taxon>Actinomycetota</taxon>
        <taxon>Actinomycetes</taxon>
        <taxon>Micrococcales</taxon>
        <taxon>Microbacteriaceae</taxon>
        <taxon>Pseudoclavibacter</taxon>
    </lineage>
</organism>
<evidence type="ECO:0000259" key="3">
    <source>
        <dbReference type="Pfam" id="PF00534"/>
    </source>
</evidence>
<feature type="domain" description="Glycosyl transferase family 1" evidence="3">
    <location>
        <begin position="187"/>
        <end position="322"/>
    </location>
</feature>
<dbReference type="Proteomes" id="UP000545286">
    <property type="component" value="Unassembled WGS sequence"/>
</dbReference>
<dbReference type="RefSeq" id="WP_183625643.1">
    <property type="nucleotide sequence ID" value="NZ_JACHWJ010000004.1"/>
</dbReference>
<accession>A0A7W4UQ06</accession>
<keyword evidence="1" id="KW-0328">Glycosyltransferase</keyword>
<evidence type="ECO:0000313" key="5">
    <source>
        <dbReference type="EMBL" id="MBB2958507.1"/>
    </source>
</evidence>
<dbReference type="CDD" id="cd03801">
    <property type="entry name" value="GT4_PimA-like"/>
    <property type="match status" value="2"/>
</dbReference>
<evidence type="ECO:0000256" key="1">
    <source>
        <dbReference type="ARBA" id="ARBA00022676"/>
    </source>
</evidence>
<sequence length="702" mass="75344">MTNNAKVGDPLSLWVVPVADLGGVARHVLDVVREGIPGYRLAVLCPEGPLVQRLRDAGVQVAVGKFGPDAGFSRSVRTLRTAVSRLKPAVVHSHLSYADVIVATTPMPRGVIRVTTEHGIAGDDRVYHGNAAKSRLMAAVHSARLRQFDAAIAVAEATKQAMIEKWSPKQDITVILNGVDPVAAVPREPGGPLRILALARLSPEKRIPQLLRAFQLVLERKPDARLTVAGVGELEAELKALAEELGVDHAVAFPGFVDPEAAMAEADVLAQLSVWENCSYSLLDAANRGMRVVASRVGGNPEIVDPRGLVDADDIQEVADALLDENAVTRLDSWLTVGEMTSRIADVYRTAAGSPVYEPPHLPEHITIATNNGDIGGGEVMLLSIAQVLRDLGVGVTVVGPSEPGALVSEAREAGFDTVELEASNRREWMVALRDWDRTERKGVLWCNGLVPALATATRPDRIVHFHQRPSRAQQAAAVIARAGTLVTIVPSESMREVFPGATVLPNWSAQVVLESPRRDAGVPLVLGFLGRFSVDKGVPVLAEALRILEDRHPGEFRLRMAGEPRFVAADAQYAVEAALATVDGLVEFAGWVARDEFLASIDLLVVPSVWQEPFGLVVTEAMSARVPVTVSDAGALPALVSDRSDVFPAGDSEALAQMLLAKHARGLYVSVDANFERWMEEFSIQAGIENVNAMLRGVTAY</sequence>
<keyword evidence="6" id="KW-1185">Reference proteome</keyword>
<feature type="domain" description="Glycosyltransferase subfamily 4-like N-terminal" evidence="4">
    <location>
        <begin position="22"/>
        <end position="181"/>
    </location>
</feature>
<name>A0A7W4UQ06_9MICO</name>
<dbReference type="InterPro" id="IPR001296">
    <property type="entry name" value="Glyco_trans_1"/>
</dbReference>
<keyword evidence="2 5" id="KW-0808">Transferase</keyword>
<dbReference type="Pfam" id="PF13692">
    <property type="entry name" value="Glyco_trans_1_4"/>
    <property type="match status" value="1"/>
</dbReference>
<proteinExistence type="predicted"/>
<evidence type="ECO:0000259" key="4">
    <source>
        <dbReference type="Pfam" id="PF13439"/>
    </source>
</evidence>
<gene>
    <name evidence="5" type="ORF">FHX72_002653</name>
</gene>
<dbReference type="EMBL" id="JACHWJ010000004">
    <property type="protein sequence ID" value="MBB2958507.1"/>
    <property type="molecule type" value="Genomic_DNA"/>
</dbReference>
<dbReference type="Gene3D" id="3.40.50.2000">
    <property type="entry name" value="Glycogen Phosphorylase B"/>
    <property type="match status" value="4"/>
</dbReference>
<dbReference type="PANTHER" id="PTHR12526">
    <property type="entry name" value="GLYCOSYLTRANSFERASE"/>
    <property type="match status" value="1"/>
</dbReference>
<dbReference type="Pfam" id="PF13439">
    <property type="entry name" value="Glyco_transf_4"/>
    <property type="match status" value="1"/>
</dbReference>
<evidence type="ECO:0000256" key="2">
    <source>
        <dbReference type="ARBA" id="ARBA00022679"/>
    </source>
</evidence>
<dbReference type="SUPFAM" id="SSF53756">
    <property type="entry name" value="UDP-Glycosyltransferase/glycogen phosphorylase"/>
    <property type="match status" value="2"/>
</dbReference>
<dbReference type="GO" id="GO:0016757">
    <property type="term" value="F:glycosyltransferase activity"/>
    <property type="evidence" value="ECO:0007669"/>
    <property type="project" value="UniProtKB-KW"/>
</dbReference>
<protein>
    <submittedName>
        <fullName evidence="5">Glycosyltransferase involved in cell wall biosynthesis</fullName>
    </submittedName>
</protein>
<reference evidence="5 6" key="1">
    <citation type="submission" date="2020-08" db="EMBL/GenBank/DDBJ databases">
        <title>Sequencing the genomes of 1000 actinobacteria strains.</title>
        <authorList>
            <person name="Klenk H.-P."/>
        </authorList>
    </citation>
    <scope>NUCLEOTIDE SEQUENCE [LARGE SCALE GENOMIC DNA]</scope>
    <source>
        <strain evidence="5 6">DSM 20419</strain>
    </source>
</reference>